<evidence type="ECO:0000313" key="2">
    <source>
        <dbReference type="Proteomes" id="UP000199614"/>
    </source>
</evidence>
<dbReference type="EMBL" id="FOUY01000028">
    <property type="protein sequence ID" value="SFO05454.1"/>
    <property type="molecule type" value="Genomic_DNA"/>
</dbReference>
<dbReference type="InterPro" id="IPR012349">
    <property type="entry name" value="Split_barrel_FMN-bd"/>
</dbReference>
<dbReference type="Pfam" id="PF04075">
    <property type="entry name" value="F420H2_quin_red"/>
    <property type="match status" value="1"/>
</dbReference>
<dbReference type="SUPFAM" id="SSF50475">
    <property type="entry name" value="FMN-binding split barrel"/>
    <property type="match status" value="1"/>
</dbReference>
<dbReference type="Gene3D" id="2.30.110.10">
    <property type="entry name" value="Electron Transport, Fmn-binding Protein, Chain A"/>
    <property type="match status" value="1"/>
</dbReference>
<dbReference type="GO" id="GO:0016491">
    <property type="term" value="F:oxidoreductase activity"/>
    <property type="evidence" value="ECO:0007669"/>
    <property type="project" value="InterPro"/>
</dbReference>
<dbReference type="RefSeq" id="WP_093349547.1">
    <property type="nucleotide sequence ID" value="NZ_FOUY01000028.1"/>
</dbReference>
<dbReference type="OrthoDB" id="3292498at2"/>
<accession>A0A1I5E1R9</accession>
<keyword evidence="2" id="KW-1185">Reference proteome</keyword>
<evidence type="ECO:0000313" key="1">
    <source>
        <dbReference type="EMBL" id="SFO05454.1"/>
    </source>
</evidence>
<dbReference type="InterPro" id="IPR004378">
    <property type="entry name" value="F420H2_quin_Rdtase"/>
</dbReference>
<name>A0A1I5E1R9_PSUAM</name>
<reference evidence="1 2" key="1">
    <citation type="submission" date="2016-10" db="EMBL/GenBank/DDBJ databases">
        <authorList>
            <person name="de Groot N.N."/>
        </authorList>
    </citation>
    <scope>NUCLEOTIDE SEQUENCE [LARGE SCALE GENOMIC DNA]</scope>
    <source>
        <strain evidence="1 2">CGMCC 4.1877</strain>
    </source>
</reference>
<gene>
    <name evidence="1" type="ORF">SAMN05216207_102872</name>
</gene>
<protein>
    <submittedName>
        <fullName evidence="1">Deazaflavin-dependent oxidoreductase, nitroreductase family</fullName>
    </submittedName>
</protein>
<dbReference type="Proteomes" id="UP000199614">
    <property type="component" value="Unassembled WGS sequence"/>
</dbReference>
<organism evidence="1 2">
    <name type="scientific">Pseudonocardia ammonioxydans</name>
    <dbReference type="NCBI Taxonomy" id="260086"/>
    <lineage>
        <taxon>Bacteria</taxon>
        <taxon>Bacillati</taxon>
        <taxon>Actinomycetota</taxon>
        <taxon>Actinomycetes</taxon>
        <taxon>Pseudonocardiales</taxon>
        <taxon>Pseudonocardiaceae</taxon>
        <taxon>Pseudonocardia</taxon>
    </lineage>
</organism>
<proteinExistence type="predicted"/>
<dbReference type="NCBIfam" id="TIGR00026">
    <property type="entry name" value="hi_GC_TIGR00026"/>
    <property type="match status" value="1"/>
</dbReference>
<dbReference type="AlphaFoldDB" id="A0A1I5E1R9"/>
<sequence>MSRTTSRTQRWFNAVARWLLRSPLHRVLSGKVMLIEVTGRRTGRRYVVPIAYAERDGAVLMGVAKATWLRNLAPHRPVTLTVRGERRVAHPEVITDEDRVAELYPAILRHNSAHGRIQQLRLEPDGSVNRADLRAGLDRGLVLVRLT</sequence>